<name>A0AAF0ZEG4_9CHRO</name>
<dbReference type="EMBL" id="CP138348">
    <property type="protein sequence ID" value="WPF87377.1"/>
    <property type="molecule type" value="Genomic_DNA"/>
</dbReference>
<reference evidence="2" key="1">
    <citation type="submission" date="2023-11" db="EMBL/GenBank/DDBJ databases">
        <title>Genome sequence of Cyanobacterium aponinum BCRC AL20115.</title>
        <authorList>
            <person name="Chang H.-Y."/>
            <person name="Lin K.-M."/>
            <person name="Hsueh H.-T."/>
            <person name="Chu H.-A."/>
            <person name="Kuo C.-H."/>
        </authorList>
    </citation>
    <scope>NUCLEOTIDE SEQUENCE</scope>
    <source>
        <strain evidence="2">AL20115</strain>
    </source>
</reference>
<organism evidence="2">
    <name type="scientific">Cyanobacterium aponinum AL20115</name>
    <dbReference type="NCBI Taxonomy" id="3090662"/>
    <lineage>
        <taxon>Bacteria</taxon>
        <taxon>Bacillati</taxon>
        <taxon>Cyanobacteriota</taxon>
        <taxon>Cyanophyceae</taxon>
        <taxon>Oscillatoriophycideae</taxon>
        <taxon>Chroococcales</taxon>
        <taxon>Geminocystaceae</taxon>
        <taxon>Cyanobacterium</taxon>
    </lineage>
</organism>
<protein>
    <submittedName>
        <fullName evidence="2">Uncharacterized protein</fullName>
    </submittedName>
</protein>
<evidence type="ECO:0000313" key="2">
    <source>
        <dbReference type="EMBL" id="WPF87377.1"/>
    </source>
</evidence>
<feature type="coiled-coil region" evidence="1">
    <location>
        <begin position="123"/>
        <end position="157"/>
    </location>
</feature>
<dbReference type="AlphaFoldDB" id="A0AAF0ZEG4"/>
<keyword evidence="1" id="KW-0175">Coiled coil</keyword>
<dbReference type="RefSeq" id="WP_320000982.1">
    <property type="nucleotide sequence ID" value="NZ_CP138348.1"/>
</dbReference>
<evidence type="ECO:0000256" key="1">
    <source>
        <dbReference type="SAM" id="Coils"/>
    </source>
</evidence>
<gene>
    <name evidence="2" type="ORF">SAY89_11220</name>
</gene>
<sequence length="169" mass="19922">MLESYMKQITNCISSLNYYLRENKDQKKQDYCDKLEKTLELAIKFFKKYDGLNNQSFGFSNSGKFLYIFLLITNDGETEWQINTENKVKSFNEGITTEELVSYCWGKQVDIKGLITNLFNCMNQIVSKKKERMNKDIDKYNSEINCLNEAIENLQELIDTDIPEEIRNK</sequence>
<accession>A0AAF0ZEG4</accession>
<proteinExistence type="predicted"/>